<evidence type="ECO:0000256" key="1">
    <source>
        <dbReference type="SAM" id="MobiDB-lite"/>
    </source>
</evidence>
<keyword evidence="3" id="KW-1185">Reference proteome</keyword>
<proteinExistence type="predicted"/>
<evidence type="ECO:0000313" key="2">
    <source>
        <dbReference type="EMBL" id="KAF0733766.1"/>
    </source>
</evidence>
<dbReference type="VEuPathDB" id="FungiDB:AeMF1_000579"/>
<name>A0A6G0X1W9_9STRA</name>
<feature type="compositionally biased region" description="Basic and acidic residues" evidence="1">
    <location>
        <begin position="58"/>
        <end position="69"/>
    </location>
</feature>
<dbReference type="Proteomes" id="UP000481153">
    <property type="component" value="Unassembled WGS sequence"/>
</dbReference>
<dbReference type="EMBL" id="VJMJ01000119">
    <property type="protein sequence ID" value="KAF0733766.1"/>
    <property type="molecule type" value="Genomic_DNA"/>
</dbReference>
<feature type="compositionally biased region" description="Basic residues" evidence="1">
    <location>
        <begin position="46"/>
        <end position="57"/>
    </location>
</feature>
<accession>A0A6G0X1W9</accession>
<feature type="region of interest" description="Disordered" evidence="1">
    <location>
        <begin position="43"/>
        <end position="98"/>
    </location>
</feature>
<reference evidence="2 3" key="1">
    <citation type="submission" date="2019-07" db="EMBL/GenBank/DDBJ databases">
        <title>Genomics analysis of Aphanomyces spp. identifies a new class of oomycete effector associated with host adaptation.</title>
        <authorList>
            <person name="Gaulin E."/>
        </authorList>
    </citation>
    <scope>NUCLEOTIDE SEQUENCE [LARGE SCALE GENOMIC DNA]</scope>
    <source>
        <strain evidence="2 3">ATCC 201684</strain>
    </source>
</reference>
<feature type="region of interest" description="Disordered" evidence="1">
    <location>
        <begin position="1"/>
        <end position="22"/>
    </location>
</feature>
<organism evidence="2 3">
    <name type="scientific">Aphanomyces euteiches</name>
    <dbReference type="NCBI Taxonomy" id="100861"/>
    <lineage>
        <taxon>Eukaryota</taxon>
        <taxon>Sar</taxon>
        <taxon>Stramenopiles</taxon>
        <taxon>Oomycota</taxon>
        <taxon>Saprolegniomycetes</taxon>
        <taxon>Saprolegniales</taxon>
        <taxon>Verrucalvaceae</taxon>
        <taxon>Aphanomyces</taxon>
    </lineage>
</organism>
<sequence>MLAELSGPIPMADAADGKRRKKFSLKRWVKKLVAKRRRALEETQLKRKQRKDLKKKAKSSDDRSMDGLVERFNQLPISIPSKCDNNQDDDSAIEPTIAPSRKESVALRIGVPYTEAITIKNPIFEGLDDEPNQSQRKTPLLRAEAPEDTSRGGNVRFDLFSQINKLPENPMDFLREPKKNRALKPRLIHALTKPQPQFTGPIAQVLAQAALALDGDDSSDEDSSDDEWQ</sequence>
<comment type="caution">
    <text evidence="2">The sequence shown here is derived from an EMBL/GenBank/DDBJ whole genome shotgun (WGS) entry which is preliminary data.</text>
</comment>
<dbReference type="AlphaFoldDB" id="A0A6G0X1W9"/>
<evidence type="ECO:0000313" key="3">
    <source>
        <dbReference type="Proteomes" id="UP000481153"/>
    </source>
</evidence>
<gene>
    <name evidence="2" type="ORF">Ae201684_009336</name>
</gene>
<feature type="region of interest" description="Disordered" evidence="1">
    <location>
        <begin position="125"/>
        <end position="154"/>
    </location>
</feature>
<protein>
    <submittedName>
        <fullName evidence="2">Uncharacterized protein</fullName>
    </submittedName>
</protein>